<name>A0A9B0TMD6_CHRAS</name>
<dbReference type="Proteomes" id="UP000504623">
    <property type="component" value="Unplaced"/>
</dbReference>
<dbReference type="GeneID" id="102826384"/>
<accession>A0A9B0TMD6</accession>
<gene>
    <name evidence="3" type="primary">LOC102826384</name>
</gene>
<feature type="region of interest" description="Disordered" evidence="1">
    <location>
        <begin position="26"/>
        <end position="53"/>
    </location>
</feature>
<dbReference type="RefSeq" id="XP_006865183.1">
    <property type="nucleotide sequence ID" value="XM_006865121.1"/>
</dbReference>
<organism evidence="2 3">
    <name type="scientific">Chrysochloris asiatica</name>
    <name type="common">Cape golden mole</name>
    <dbReference type="NCBI Taxonomy" id="185453"/>
    <lineage>
        <taxon>Eukaryota</taxon>
        <taxon>Metazoa</taxon>
        <taxon>Chordata</taxon>
        <taxon>Craniata</taxon>
        <taxon>Vertebrata</taxon>
        <taxon>Euteleostomi</taxon>
        <taxon>Mammalia</taxon>
        <taxon>Eutheria</taxon>
        <taxon>Afrotheria</taxon>
        <taxon>Chrysochloridae</taxon>
        <taxon>Chrysochlorinae</taxon>
        <taxon>Chrysochloris</taxon>
    </lineage>
</organism>
<protein>
    <submittedName>
        <fullName evidence="3">A-kinase-interacting protein 1-like</fullName>
    </submittedName>
</protein>
<keyword evidence="2" id="KW-1185">Reference proteome</keyword>
<evidence type="ECO:0000313" key="2">
    <source>
        <dbReference type="Proteomes" id="UP000504623"/>
    </source>
</evidence>
<evidence type="ECO:0000256" key="1">
    <source>
        <dbReference type="SAM" id="MobiDB-lite"/>
    </source>
</evidence>
<dbReference type="AlphaFoldDB" id="A0A9B0TMD6"/>
<evidence type="ECO:0000313" key="3">
    <source>
        <dbReference type="RefSeq" id="XP_006865183.1"/>
    </source>
</evidence>
<dbReference type="OrthoDB" id="5945634at2759"/>
<proteinExistence type="predicted"/>
<sequence length="53" mass="5953">MDLVLEWAMRRVVNWHLLELPNGSMGVSEPQQLLPGEKSYSSVPEEGGATHIY</sequence>
<reference evidence="3" key="1">
    <citation type="submission" date="2025-08" db="UniProtKB">
        <authorList>
            <consortium name="RefSeq"/>
        </authorList>
    </citation>
    <scope>IDENTIFICATION</scope>
    <source>
        <tissue evidence="3">Spleen</tissue>
    </source>
</reference>